<dbReference type="SUPFAM" id="SSF53335">
    <property type="entry name" value="S-adenosyl-L-methionine-dependent methyltransferases"/>
    <property type="match status" value="1"/>
</dbReference>
<sequence length="252" mass="28603">MGGYFSTLKRSISINDKNLIDQQAFWDKAMITTFQKDMDSSRTAVNHNVIGTEREFHNEETSTYWLPKDVAHQHVAFKDLYEGNVLPSVTKALDFQKGITILDVGCGSGVWVMDMTTEYPSCTCHGCDIVDTTNKKLPLKQFTYTYGNMTKRLPYEDNTFYFVHMSKVIRVTKPGGMIQVADCVLKLPKDHTAVFHKVMHTSCTVCISRGQNPNIRVELEEMLSKHNNVKIVQFDYRACDMSSGTSAAKKFI</sequence>
<proteinExistence type="predicted"/>
<protein>
    <submittedName>
        <fullName evidence="2">S-adenosyl-L-methionine-dependent methyltransferase</fullName>
    </submittedName>
</protein>
<keyword evidence="2" id="KW-0808">Transferase</keyword>
<dbReference type="EMBL" id="KV921272">
    <property type="protein sequence ID" value="ORE21968.1"/>
    <property type="molecule type" value="Genomic_DNA"/>
</dbReference>
<evidence type="ECO:0000259" key="1">
    <source>
        <dbReference type="Pfam" id="PF13649"/>
    </source>
</evidence>
<evidence type="ECO:0000313" key="2">
    <source>
        <dbReference type="EMBL" id="ORE21968.1"/>
    </source>
</evidence>
<dbReference type="Proteomes" id="UP000242381">
    <property type="component" value="Unassembled WGS sequence"/>
</dbReference>
<evidence type="ECO:0000313" key="3">
    <source>
        <dbReference type="Proteomes" id="UP000242381"/>
    </source>
</evidence>
<dbReference type="GO" id="GO:0032259">
    <property type="term" value="P:methylation"/>
    <property type="evidence" value="ECO:0007669"/>
    <property type="project" value="UniProtKB-KW"/>
</dbReference>
<dbReference type="InterPro" id="IPR041698">
    <property type="entry name" value="Methyltransf_25"/>
</dbReference>
<accession>A0A1X0SCU8</accession>
<reference evidence="2 3" key="1">
    <citation type="journal article" date="2016" name="Proc. Natl. Acad. Sci. U.S.A.">
        <title>Lipid metabolic changes in an early divergent fungus govern the establishment of a mutualistic symbiosis with endobacteria.</title>
        <authorList>
            <person name="Lastovetsky O.A."/>
            <person name="Gaspar M.L."/>
            <person name="Mondo S.J."/>
            <person name="LaButti K.M."/>
            <person name="Sandor L."/>
            <person name="Grigoriev I.V."/>
            <person name="Henry S.A."/>
            <person name="Pawlowska T.E."/>
        </authorList>
    </citation>
    <scope>NUCLEOTIDE SEQUENCE [LARGE SCALE GENOMIC DNA]</scope>
    <source>
        <strain evidence="2 3">ATCC 11559</strain>
    </source>
</reference>
<organism evidence="2 3">
    <name type="scientific">Rhizopus microsporus</name>
    <dbReference type="NCBI Taxonomy" id="58291"/>
    <lineage>
        <taxon>Eukaryota</taxon>
        <taxon>Fungi</taxon>
        <taxon>Fungi incertae sedis</taxon>
        <taxon>Mucoromycota</taxon>
        <taxon>Mucoromycotina</taxon>
        <taxon>Mucoromycetes</taxon>
        <taxon>Mucorales</taxon>
        <taxon>Mucorineae</taxon>
        <taxon>Rhizopodaceae</taxon>
        <taxon>Rhizopus</taxon>
    </lineage>
</organism>
<dbReference type="CDD" id="cd02440">
    <property type="entry name" value="AdoMet_MTases"/>
    <property type="match status" value="1"/>
</dbReference>
<dbReference type="Gene3D" id="3.40.50.150">
    <property type="entry name" value="Vaccinia Virus protein VP39"/>
    <property type="match status" value="1"/>
</dbReference>
<dbReference type="Pfam" id="PF13649">
    <property type="entry name" value="Methyltransf_25"/>
    <property type="match status" value="1"/>
</dbReference>
<feature type="domain" description="Methyltransferase" evidence="1">
    <location>
        <begin position="101"/>
        <end position="173"/>
    </location>
</feature>
<dbReference type="AlphaFoldDB" id="A0A1X0SCU8"/>
<dbReference type="GO" id="GO:0008168">
    <property type="term" value="F:methyltransferase activity"/>
    <property type="evidence" value="ECO:0007669"/>
    <property type="project" value="UniProtKB-KW"/>
</dbReference>
<dbReference type="VEuPathDB" id="FungiDB:BCV72DRAFT_205645"/>
<dbReference type="InterPro" id="IPR029063">
    <property type="entry name" value="SAM-dependent_MTases_sf"/>
</dbReference>
<name>A0A1X0SCU8_RHIZD</name>
<gene>
    <name evidence="2" type="ORF">BCV71DRAFT_260718</name>
</gene>
<keyword evidence="2" id="KW-0489">Methyltransferase</keyword>